<name>A0AAV4Y8N7_CAEEX</name>
<dbReference type="AlphaFoldDB" id="A0AAV4Y8N7"/>
<accession>A0AAV4Y8N7</accession>
<dbReference type="Proteomes" id="UP001054945">
    <property type="component" value="Unassembled WGS sequence"/>
</dbReference>
<organism evidence="2 3">
    <name type="scientific">Caerostris extrusa</name>
    <name type="common">Bark spider</name>
    <name type="synonym">Caerostris bankana</name>
    <dbReference type="NCBI Taxonomy" id="172846"/>
    <lineage>
        <taxon>Eukaryota</taxon>
        <taxon>Metazoa</taxon>
        <taxon>Ecdysozoa</taxon>
        <taxon>Arthropoda</taxon>
        <taxon>Chelicerata</taxon>
        <taxon>Arachnida</taxon>
        <taxon>Araneae</taxon>
        <taxon>Araneomorphae</taxon>
        <taxon>Entelegynae</taxon>
        <taxon>Araneoidea</taxon>
        <taxon>Araneidae</taxon>
        <taxon>Caerostris</taxon>
    </lineage>
</organism>
<dbReference type="EMBL" id="BPLR01018866">
    <property type="protein sequence ID" value="GIZ02825.1"/>
    <property type="molecule type" value="Genomic_DNA"/>
</dbReference>
<keyword evidence="3" id="KW-1185">Reference proteome</keyword>
<evidence type="ECO:0000256" key="1">
    <source>
        <dbReference type="SAM" id="MobiDB-lite"/>
    </source>
</evidence>
<evidence type="ECO:0000313" key="2">
    <source>
        <dbReference type="EMBL" id="GIZ02825.1"/>
    </source>
</evidence>
<sequence length="108" mass="11888">MWPATVHEDLCLNTSSGVRVADTTLKNKESQQCHIDTRAVGFCTQKRPLFAFIHFPLLSPSKSASRKLHPKSLGCSAPEGVLRTSPNRTTKFEPLPPPHSIPLSFVPP</sequence>
<evidence type="ECO:0000313" key="3">
    <source>
        <dbReference type="Proteomes" id="UP001054945"/>
    </source>
</evidence>
<reference evidence="2 3" key="1">
    <citation type="submission" date="2021-06" db="EMBL/GenBank/DDBJ databases">
        <title>Caerostris extrusa draft genome.</title>
        <authorList>
            <person name="Kono N."/>
            <person name="Arakawa K."/>
        </authorList>
    </citation>
    <scope>NUCLEOTIDE SEQUENCE [LARGE SCALE GENOMIC DNA]</scope>
</reference>
<proteinExistence type="predicted"/>
<feature type="compositionally biased region" description="Pro residues" evidence="1">
    <location>
        <begin position="94"/>
        <end position="108"/>
    </location>
</feature>
<feature type="region of interest" description="Disordered" evidence="1">
    <location>
        <begin position="63"/>
        <end position="108"/>
    </location>
</feature>
<protein>
    <submittedName>
        <fullName evidence="2">Uncharacterized protein</fullName>
    </submittedName>
</protein>
<gene>
    <name evidence="2" type="ORF">CEXT_735591</name>
</gene>
<comment type="caution">
    <text evidence="2">The sequence shown here is derived from an EMBL/GenBank/DDBJ whole genome shotgun (WGS) entry which is preliminary data.</text>
</comment>